<dbReference type="GO" id="GO:0015562">
    <property type="term" value="F:efflux transmembrane transporter activity"/>
    <property type="evidence" value="ECO:0007669"/>
    <property type="project" value="InterPro"/>
</dbReference>
<reference evidence="3 4" key="1">
    <citation type="journal article" date="2017" name="Front. Microbiol.">
        <title>Comparative Genomic Analysis of the Class Epsilonproteobacteria and Proposed Reclassification to Epsilonbacteraeota (phyl. nov.).</title>
        <authorList>
            <person name="Waite D.W."/>
            <person name="Vanwonterghem I."/>
            <person name="Rinke C."/>
            <person name="Parks D.H."/>
            <person name="Zhang Y."/>
            <person name="Takai K."/>
            <person name="Sievert S.M."/>
            <person name="Simon J."/>
            <person name="Campbell B.J."/>
            <person name="Hanson T.E."/>
            <person name="Woyke T."/>
            <person name="Klotz M.G."/>
            <person name="Hugenholtz P."/>
        </authorList>
    </citation>
    <scope>NUCLEOTIDE SEQUENCE [LARGE SCALE GENOMIC DNA]</scope>
    <source>
        <strain evidence="3">UBA12443</strain>
    </source>
</reference>
<name>A0A2D3WPG2_9BACT</name>
<keyword evidence="2" id="KW-0449">Lipoprotein</keyword>
<accession>A0A2D3WPG2</accession>
<gene>
    <name evidence="3" type="ORF">CFH83_05310</name>
</gene>
<keyword evidence="2" id="KW-0472">Membrane</keyword>
<keyword evidence="2" id="KW-0812">Transmembrane</keyword>
<evidence type="ECO:0000256" key="2">
    <source>
        <dbReference type="RuleBase" id="RU362097"/>
    </source>
</evidence>
<dbReference type="GO" id="GO:0005886">
    <property type="term" value="C:plasma membrane"/>
    <property type="evidence" value="ECO:0007669"/>
    <property type="project" value="UniProtKB-SubCell"/>
</dbReference>
<dbReference type="NCBIfam" id="TIGR01845">
    <property type="entry name" value="outer_NodT"/>
    <property type="match status" value="1"/>
</dbReference>
<sequence>MNKLHLHLTLLSALLMGGCAIGPDYVRPDVTTPDTFLHNESNQTTHKSIDNKWWKSFNDEALNRAIEEAQISNYDLQASRASVDALLGQFDQAKSYLYPQINANGSLTRKGVDNASTGGYQLREGVTSTYAGSLSLASYEIDLFGKVRRANESARAALLSSEYASQTLKLSTASSVAASYFKLSSLQEQIILAQKNVELSDEIVKLNEIKYKHGVIAETILLQSISEIQSAKATLSQLEASKIAEESTYNLLLGRNPSSVRATSLDKITLPDVPSALPSSLLNKRPDIAAAEQNLIAANARIGVARAAYFPSIKLTGMLGVQSLELNNFVSNPARIWELAPSISLPLFSAGRIAGEIKTAEADRNQTLALYKKSIVGAFNDTDNAIGQAAKAKEQLRYQHARSNAIYKALEQSKLRYQVGTISYSDMLLVQQQWIQASQQHLIAKQNALIATLSLYKALGGGWSDEQTPPLPNLLPAGR</sequence>
<dbReference type="PROSITE" id="PS51257">
    <property type="entry name" value="PROKAR_LIPOPROTEIN"/>
    <property type="match status" value="1"/>
</dbReference>
<proteinExistence type="inferred from homology"/>
<dbReference type="Gene3D" id="1.20.1600.10">
    <property type="entry name" value="Outer membrane efflux proteins (OEP)"/>
    <property type="match status" value="1"/>
</dbReference>
<keyword evidence="2" id="KW-1134">Transmembrane beta strand</keyword>
<dbReference type="PANTHER" id="PTHR30203">
    <property type="entry name" value="OUTER MEMBRANE CATION EFFLUX PROTEIN"/>
    <property type="match status" value="1"/>
</dbReference>
<evidence type="ECO:0000313" key="4">
    <source>
        <dbReference type="Proteomes" id="UP000228859"/>
    </source>
</evidence>
<dbReference type="SUPFAM" id="SSF56954">
    <property type="entry name" value="Outer membrane efflux proteins (OEP)"/>
    <property type="match status" value="1"/>
</dbReference>
<organism evidence="3 4">
    <name type="scientific">Sulfuricurvum kujiense</name>
    <dbReference type="NCBI Taxonomy" id="148813"/>
    <lineage>
        <taxon>Bacteria</taxon>
        <taxon>Pseudomonadati</taxon>
        <taxon>Campylobacterota</taxon>
        <taxon>Epsilonproteobacteria</taxon>
        <taxon>Campylobacterales</taxon>
        <taxon>Sulfurimonadaceae</taxon>
        <taxon>Sulfuricurvum</taxon>
    </lineage>
</organism>
<dbReference type="Gene3D" id="2.20.200.10">
    <property type="entry name" value="Outer membrane efflux proteins (OEP)"/>
    <property type="match status" value="1"/>
</dbReference>
<dbReference type="PANTHER" id="PTHR30203:SF33">
    <property type="entry name" value="BLR4455 PROTEIN"/>
    <property type="match status" value="1"/>
</dbReference>
<keyword evidence="2" id="KW-0564">Palmitate</keyword>
<dbReference type="RefSeq" id="WP_294895392.1">
    <property type="nucleotide sequence ID" value="NZ_DLUI01000073.1"/>
</dbReference>
<dbReference type="Proteomes" id="UP000228859">
    <property type="component" value="Unassembled WGS sequence"/>
</dbReference>
<comment type="subcellular location">
    <subcellularLocation>
        <location evidence="2">Cell membrane</location>
        <topology evidence="2">Lipid-anchor</topology>
    </subcellularLocation>
</comment>
<dbReference type="InterPro" id="IPR003423">
    <property type="entry name" value="OMP_efflux"/>
</dbReference>
<comment type="similarity">
    <text evidence="1 2">Belongs to the outer membrane factor (OMF) (TC 1.B.17) family.</text>
</comment>
<dbReference type="Pfam" id="PF02321">
    <property type="entry name" value="OEP"/>
    <property type="match status" value="2"/>
</dbReference>
<evidence type="ECO:0000256" key="1">
    <source>
        <dbReference type="ARBA" id="ARBA00007613"/>
    </source>
</evidence>
<comment type="caution">
    <text evidence="3">The sequence shown here is derived from an EMBL/GenBank/DDBJ whole genome shotgun (WGS) entry which is preliminary data.</text>
</comment>
<dbReference type="EMBL" id="DLUI01000073">
    <property type="protein sequence ID" value="DAB38573.1"/>
    <property type="molecule type" value="Genomic_DNA"/>
</dbReference>
<dbReference type="AlphaFoldDB" id="A0A2D3WPG2"/>
<dbReference type="InterPro" id="IPR010131">
    <property type="entry name" value="MdtP/NodT-like"/>
</dbReference>
<protein>
    <submittedName>
        <fullName evidence="3">RND transporter</fullName>
    </submittedName>
</protein>
<evidence type="ECO:0000313" key="3">
    <source>
        <dbReference type="EMBL" id="DAB38573.1"/>
    </source>
</evidence>